<dbReference type="EMBL" id="BMZQ01000001">
    <property type="protein sequence ID" value="GHD07753.1"/>
    <property type="molecule type" value="Genomic_DNA"/>
</dbReference>
<gene>
    <name evidence="11" type="ORF">GCM10016234_06540</name>
</gene>
<feature type="domain" description="ABC transporter" evidence="10">
    <location>
        <begin position="7"/>
        <end position="246"/>
    </location>
</feature>
<name>A0A8J3DWL7_9HYPH</name>
<dbReference type="Gene3D" id="3.40.50.300">
    <property type="entry name" value="P-loop containing nucleotide triphosphate hydrolases"/>
    <property type="match status" value="1"/>
</dbReference>
<evidence type="ECO:0000256" key="4">
    <source>
        <dbReference type="ARBA" id="ARBA00022475"/>
    </source>
</evidence>
<accession>A0A8J3DWL7</accession>
<keyword evidence="6" id="KW-0547">Nucleotide-binding</keyword>
<comment type="subcellular location">
    <subcellularLocation>
        <location evidence="1">Cell inner membrane</location>
        <topology evidence="1">Peripheral membrane protein</topology>
    </subcellularLocation>
</comment>
<sequence>MTVLARLQGFGVSYSRKRHATTALANIDLDLFAGEKLAIIGESGSGKSTLAMALAGLLAPEAQQQGTIEWPGYSDQPQPGRDIGFVFQDPGGSLNPVMTVGSTIAEVARVNLGLDRASASQSAHDLIARVRLPDPERIAHSYPHQLSGGQRQRVAIAAAIAGRPSLLIADEATSALDTIVQAEIVALIRSLVEADGMTLVFISHDIALAASLADRIAVFRSGRLVECGDTRTIIQQQEDAYTRQLLDAHLAVEA</sequence>
<evidence type="ECO:0000313" key="11">
    <source>
        <dbReference type="EMBL" id="GHD07753.1"/>
    </source>
</evidence>
<keyword evidence="5" id="KW-0997">Cell inner membrane</keyword>
<evidence type="ECO:0000256" key="6">
    <source>
        <dbReference type="ARBA" id="ARBA00022741"/>
    </source>
</evidence>
<keyword evidence="9" id="KW-0472">Membrane</keyword>
<dbReference type="PROSITE" id="PS50893">
    <property type="entry name" value="ABC_TRANSPORTER_2"/>
    <property type="match status" value="1"/>
</dbReference>
<dbReference type="PANTHER" id="PTHR43297:SF14">
    <property type="entry name" value="ATPASE AAA-TYPE CORE DOMAIN-CONTAINING PROTEIN"/>
    <property type="match status" value="1"/>
</dbReference>
<evidence type="ECO:0000256" key="8">
    <source>
        <dbReference type="ARBA" id="ARBA00022967"/>
    </source>
</evidence>
<dbReference type="CDD" id="cd03257">
    <property type="entry name" value="ABC_NikE_OppD_transporters"/>
    <property type="match status" value="1"/>
</dbReference>
<proteinExistence type="inferred from homology"/>
<evidence type="ECO:0000313" key="12">
    <source>
        <dbReference type="Proteomes" id="UP000630142"/>
    </source>
</evidence>
<dbReference type="InterPro" id="IPR003439">
    <property type="entry name" value="ABC_transporter-like_ATP-bd"/>
</dbReference>
<dbReference type="InterPro" id="IPR027417">
    <property type="entry name" value="P-loop_NTPase"/>
</dbReference>
<keyword evidence="7 11" id="KW-0067">ATP-binding</keyword>
<protein>
    <submittedName>
        <fullName evidence="11">ABC transporter ATP-binding protein</fullName>
    </submittedName>
</protein>
<reference evidence="11" key="2">
    <citation type="submission" date="2020-09" db="EMBL/GenBank/DDBJ databases">
        <authorList>
            <person name="Sun Q."/>
            <person name="Kim S."/>
        </authorList>
    </citation>
    <scope>NUCLEOTIDE SEQUENCE</scope>
    <source>
        <strain evidence="11">KCTC 42249</strain>
    </source>
</reference>
<evidence type="ECO:0000256" key="2">
    <source>
        <dbReference type="ARBA" id="ARBA00005417"/>
    </source>
</evidence>
<dbReference type="InterPro" id="IPR017871">
    <property type="entry name" value="ABC_transporter-like_CS"/>
</dbReference>
<dbReference type="InterPro" id="IPR003593">
    <property type="entry name" value="AAA+_ATPase"/>
</dbReference>
<keyword evidence="3" id="KW-0813">Transport</keyword>
<dbReference type="PROSITE" id="PS00211">
    <property type="entry name" value="ABC_TRANSPORTER_1"/>
    <property type="match status" value="1"/>
</dbReference>
<dbReference type="AlphaFoldDB" id="A0A8J3DWL7"/>
<dbReference type="GO" id="GO:0016887">
    <property type="term" value="F:ATP hydrolysis activity"/>
    <property type="evidence" value="ECO:0007669"/>
    <property type="project" value="InterPro"/>
</dbReference>
<evidence type="ECO:0000259" key="10">
    <source>
        <dbReference type="PROSITE" id="PS50893"/>
    </source>
</evidence>
<dbReference type="InterPro" id="IPR050388">
    <property type="entry name" value="ABC_Ni/Peptide_Import"/>
</dbReference>
<evidence type="ECO:0000256" key="7">
    <source>
        <dbReference type="ARBA" id="ARBA00022840"/>
    </source>
</evidence>
<organism evidence="11 12">
    <name type="scientific">Tianweitania populi</name>
    <dbReference type="NCBI Taxonomy" id="1607949"/>
    <lineage>
        <taxon>Bacteria</taxon>
        <taxon>Pseudomonadati</taxon>
        <taxon>Pseudomonadota</taxon>
        <taxon>Alphaproteobacteria</taxon>
        <taxon>Hyphomicrobiales</taxon>
        <taxon>Phyllobacteriaceae</taxon>
        <taxon>Tianweitania</taxon>
    </lineage>
</organism>
<comment type="similarity">
    <text evidence="2">Belongs to the ABC transporter superfamily.</text>
</comment>
<evidence type="ECO:0000256" key="5">
    <source>
        <dbReference type="ARBA" id="ARBA00022519"/>
    </source>
</evidence>
<dbReference type="Proteomes" id="UP000630142">
    <property type="component" value="Unassembled WGS sequence"/>
</dbReference>
<dbReference type="SUPFAM" id="SSF52540">
    <property type="entry name" value="P-loop containing nucleoside triphosphate hydrolases"/>
    <property type="match status" value="1"/>
</dbReference>
<dbReference type="PANTHER" id="PTHR43297">
    <property type="entry name" value="OLIGOPEPTIDE TRANSPORT ATP-BINDING PROTEIN APPD"/>
    <property type="match status" value="1"/>
</dbReference>
<dbReference type="RefSeq" id="WP_189501573.1">
    <property type="nucleotide sequence ID" value="NZ_BMZQ01000001.1"/>
</dbReference>
<keyword evidence="12" id="KW-1185">Reference proteome</keyword>
<dbReference type="GO" id="GO:0005886">
    <property type="term" value="C:plasma membrane"/>
    <property type="evidence" value="ECO:0007669"/>
    <property type="project" value="UniProtKB-SubCell"/>
</dbReference>
<evidence type="ECO:0000256" key="3">
    <source>
        <dbReference type="ARBA" id="ARBA00022448"/>
    </source>
</evidence>
<evidence type="ECO:0000256" key="9">
    <source>
        <dbReference type="ARBA" id="ARBA00023136"/>
    </source>
</evidence>
<reference evidence="11" key="1">
    <citation type="journal article" date="2014" name="Int. J. Syst. Evol. Microbiol.">
        <title>Complete genome sequence of Corynebacterium casei LMG S-19264T (=DSM 44701T), isolated from a smear-ripened cheese.</title>
        <authorList>
            <consortium name="US DOE Joint Genome Institute (JGI-PGF)"/>
            <person name="Walter F."/>
            <person name="Albersmeier A."/>
            <person name="Kalinowski J."/>
            <person name="Ruckert C."/>
        </authorList>
    </citation>
    <scope>NUCLEOTIDE SEQUENCE</scope>
    <source>
        <strain evidence="11">KCTC 42249</strain>
    </source>
</reference>
<comment type="caution">
    <text evidence="11">The sequence shown here is derived from an EMBL/GenBank/DDBJ whole genome shotgun (WGS) entry which is preliminary data.</text>
</comment>
<keyword evidence="4" id="KW-1003">Cell membrane</keyword>
<dbReference type="SMART" id="SM00382">
    <property type="entry name" value="AAA"/>
    <property type="match status" value="1"/>
</dbReference>
<keyword evidence="8" id="KW-1278">Translocase</keyword>
<evidence type="ECO:0000256" key="1">
    <source>
        <dbReference type="ARBA" id="ARBA00004417"/>
    </source>
</evidence>
<dbReference type="GO" id="GO:0005524">
    <property type="term" value="F:ATP binding"/>
    <property type="evidence" value="ECO:0007669"/>
    <property type="project" value="UniProtKB-KW"/>
</dbReference>
<dbReference type="Pfam" id="PF00005">
    <property type="entry name" value="ABC_tran"/>
    <property type="match status" value="1"/>
</dbReference>